<accession>A0A1I2JUN1</accession>
<keyword evidence="1" id="KW-0472">Membrane</keyword>
<evidence type="ECO:0000313" key="2">
    <source>
        <dbReference type="EMBL" id="SFF58525.1"/>
    </source>
</evidence>
<protein>
    <submittedName>
        <fullName evidence="2">Uncharacterized protein</fullName>
    </submittedName>
</protein>
<proteinExistence type="predicted"/>
<name>A0A1I2JUN1_9BACI</name>
<evidence type="ECO:0000256" key="1">
    <source>
        <dbReference type="SAM" id="Phobius"/>
    </source>
</evidence>
<reference evidence="3" key="1">
    <citation type="submission" date="2016-10" db="EMBL/GenBank/DDBJ databases">
        <authorList>
            <person name="Varghese N."/>
            <person name="Submissions S."/>
        </authorList>
    </citation>
    <scope>NUCLEOTIDE SEQUENCE [LARGE SCALE GENOMIC DNA]</scope>
    <source>
        <strain evidence="3">FP5</strain>
    </source>
</reference>
<dbReference type="AlphaFoldDB" id="A0A1I2JUN1"/>
<gene>
    <name evidence="2" type="ORF">SAMN05216353_102186</name>
</gene>
<keyword evidence="3" id="KW-1185">Reference proteome</keyword>
<feature type="transmembrane region" description="Helical" evidence="1">
    <location>
        <begin position="6"/>
        <end position="25"/>
    </location>
</feature>
<organism evidence="2 3">
    <name type="scientific">Halobacillus alkaliphilus</name>
    <dbReference type="NCBI Taxonomy" id="396056"/>
    <lineage>
        <taxon>Bacteria</taxon>
        <taxon>Bacillati</taxon>
        <taxon>Bacillota</taxon>
        <taxon>Bacilli</taxon>
        <taxon>Bacillales</taxon>
        <taxon>Bacillaceae</taxon>
        <taxon>Halobacillus</taxon>
    </lineage>
</organism>
<keyword evidence="1" id="KW-1133">Transmembrane helix</keyword>
<evidence type="ECO:0000313" key="3">
    <source>
        <dbReference type="Proteomes" id="UP000198897"/>
    </source>
</evidence>
<sequence length="159" mass="17825">MKAKIITFWAIVVLIGIGSYLYYTLGDPLEITEESEVQLAPGGEEDGNGLALSLDAYIENNSSDPSQPYYAEFVIESEKLMSIISNPQRKYRTELLEVPPHSTMPNSVTVGLKGERDKNLYENLINNGAVKVNLLDENEKVIKSKVINDFEIDMRPEDI</sequence>
<keyword evidence="1" id="KW-0812">Transmembrane</keyword>
<dbReference type="Proteomes" id="UP000198897">
    <property type="component" value="Unassembled WGS sequence"/>
</dbReference>
<dbReference type="RefSeq" id="WP_089749781.1">
    <property type="nucleotide sequence ID" value="NZ_FOOG01000002.1"/>
</dbReference>
<dbReference type="EMBL" id="FOOG01000002">
    <property type="protein sequence ID" value="SFF58525.1"/>
    <property type="molecule type" value="Genomic_DNA"/>
</dbReference>